<keyword evidence="3" id="KW-1185">Reference proteome</keyword>
<accession>A0A822ZLV1</accession>
<dbReference type="EMBL" id="DUZY01000007">
    <property type="protein sequence ID" value="DAD46172.1"/>
    <property type="molecule type" value="Genomic_DNA"/>
</dbReference>
<comment type="caution">
    <text evidence="2">The sequence shown here is derived from an EMBL/GenBank/DDBJ whole genome shotgun (WGS) entry which is preliminary data.</text>
</comment>
<keyword evidence="1" id="KW-0472">Membrane</keyword>
<dbReference type="Proteomes" id="UP000607653">
    <property type="component" value="Unassembled WGS sequence"/>
</dbReference>
<evidence type="ECO:0000256" key="1">
    <source>
        <dbReference type="SAM" id="Phobius"/>
    </source>
</evidence>
<gene>
    <name evidence="2" type="ORF">HUJ06_004402</name>
</gene>
<evidence type="ECO:0000313" key="2">
    <source>
        <dbReference type="EMBL" id="DAD46172.1"/>
    </source>
</evidence>
<feature type="transmembrane region" description="Helical" evidence="1">
    <location>
        <begin position="32"/>
        <end position="52"/>
    </location>
</feature>
<keyword evidence="1" id="KW-1133">Transmembrane helix</keyword>
<proteinExistence type="predicted"/>
<evidence type="ECO:0000313" key="3">
    <source>
        <dbReference type="Proteomes" id="UP000607653"/>
    </source>
</evidence>
<dbReference type="AlphaFoldDB" id="A0A822ZLV1"/>
<keyword evidence="1" id="KW-0812">Transmembrane</keyword>
<reference evidence="2 3" key="1">
    <citation type="journal article" date="2020" name="Mol. Biol. Evol.">
        <title>Distinct Expression and Methylation Patterns for Genes with Different Fates following a Single Whole-Genome Duplication in Flowering Plants.</title>
        <authorList>
            <person name="Shi T."/>
            <person name="Rahmani R.S."/>
            <person name="Gugger P.F."/>
            <person name="Wang M."/>
            <person name="Li H."/>
            <person name="Zhang Y."/>
            <person name="Li Z."/>
            <person name="Wang Q."/>
            <person name="Van de Peer Y."/>
            <person name="Marchal K."/>
            <person name="Chen J."/>
        </authorList>
    </citation>
    <scope>NUCLEOTIDE SEQUENCE [LARGE SCALE GENOMIC DNA]</scope>
    <source>
        <tissue evidence="2">Leaf</tissue>
    </source>
</reference>
<sequence>MKNKWFKQNISCQYLDEPSTQYSLTLDRFRGLFLLAGVVSTSSLIIFLGSFLHEYYHMFTNAGSKVPTWQRLVDMFKYFDQKRTSSNNGVQ</sequence>
<organism evidence="2 3">
    <name type="scientific">Nelumbo nucifera</name>
    <name type="common">Sacred lotus</name>
    <dbReference type="NCBI Taxonomy" id="4432"/>
    <lineage>
        <taxon>Eukaryota</taxon>
        <taxon>Viridiplantae</taxon>
        <taxon>Streptophyta</taxon>
        <taxon>Embryophyta</taxon>
        <taxon>Tracheophyta</taxon>
        <taxon>Spermatophyta</taxon>
        <taxon>Magnoliopsida</taxon>
        <taxon>Proteales</taxon>
        <taxon>Nelumbonaceae</taxon>
        <taxon>Nelumbo</taxon>
    </lineage>
</organism>
<protein>
    <submittedName>
        <fullName evidence="2">Uncharacterized protein</fullName>
    </submittedName>
</protein>
<name>A0A822ZLV1_NELNU</name>